<evidence type="ECO:0000313" key="4">
    <source>
        <dbReference type="EMBL" id="MBB5480828.1"/>
    </source>
</evidence>
<accession>A0A840W6Z0</accession>
<name>A0A840W6Z0_9ACTN</name>
<dbReference type="Proteomes" id="UP000586947">
    <property type="component" value="Unassembled WGS sequence"/>
</dbReference>
<dbReference type="PROSITE" id="PS50240">
    <property type="entry name" value="TRYPSIN_DOM"/>
    <property type="match status" value="1"/>
</dbReference>
<dbReference type="Gene3D" id="2.130.10.130">
    <property type="entry name" value="Integrin alpha, N-terminal"/>
    <property type="match status" value="2"/>
</dbReference>
<dbReference type="SUPFAM" id="SSF69318">
    <property type="entry name" value="Integrin alpha N-terminal domain"/>
    <property type="match status" value="2"/>
</dbReference>
<dbReference type="EMBL" id="JACHDP010000001">
    <property type="protein sequence ID" value="MBB5480828.1"/>
    <property type="molecule type" value="Genomic_DNA"/>
</dbReference>
<dbReference type="GO" id="GO:0006508">
    <property type="term" value="P:proteolysis"/>
    <property type="evidence" value="ECO:0007669"/>
    <property type="project" value="InterPro"/>
</dbReference>
<dbReference type="PANTHER" id="PTHR44103:SF1">
    <property type="entry name" value="PROPROTEIN CONVERTASE P"/>
    <property type="match status" value="1"/>
</dbReference>
<reference evidence="4 5" key="1">
    <citation type="submission" date="2020-08" db="EMBL/GenBank/DDBJ databases">
        <title>Sequencing the genomes of 1000 actinobacteria strains.</title>
        <authorList>
            <person name="Klenk H.-P."/>
        </authorList>
    </citation>
    <scope>NUCLEOTIDE SEQUENCE [LARGE SCALE GENOMIC DNA]</scope>
    <source>
        <strain evidence="4 5">DSM 103125</strain>
    </source>
</reference>
<evidence type="ECO:0000313" key="5">
    <source>
        <dbReference type="Proteomes" id="UP000586947"/>
    </source>
</evidence>
<gene>
    <name evidence="4" type="ORF">HNR20_005333</name>
</gene>
<dbReference type="Gene3D" id="2.40.10.10">
    <property type="entry name" value="Trypsin-like serine proteases"/>
    <property type="match status" value="1"/>
</dbReference>
<feature type="chain" id="PRO_5038678940" description="Peptidase S1 domain-containing protein" evidence="2">
    <location>
        <begin position="25"/>
        <end position="773"/>
    </location>
</feature>
<sequence>MFGRPARAWGGAMAVAGLAAGVLAGSSASAVSGGQDVPDGGYPFTAKVTFGDLHSCTGALVASRWVLTAKSCFTDGTAAVAEGAPSRPTSVLVGRTNLAGASGHRLAVSTLVPHPTRNVLLAELSAPVTDVTPIPWSSAPPTSAETLRVTGYGRTATEWVPDRLHTATFTVGAVGATTMDVTGTSAAATICKGDGGGPAFRETDAGIDLVAINNTSWQQGCLGETETRTGATQTRLDDLGDWFRETVRLQPYALSNTVAGEFTRDGRDDLIAVEPGTGKLWLYPGTSVDRVWGERIQLEPETNWSGYRDLVSGQFDGDAYDDLLGIEVSTNTLWLFPGTADGSGFGDRLVAGSNWQDLTDLVAGRFNRDAYEDLAGIQLSTGKLLMFPGTSAGGTLWGGVTEIGFSGWTAKRELVAGRFNRDSYDDLLALDKSSGDIHMYPGTPTGGSTWGQLATTQTGGRGLTALAAGRLNPDGYDDLVAVENEQVWLYPGTAAGGSLGARVQPVGRIPVMQPHGLLESVTGEFNRDEHADLISVEKGTGRLWLYPGTGAGTWGPRVGVGAGWSGYRDLTVGRFNGDNFDDLLAMEISTGSLWLYPGTATGTFWGSRGTTPVGFNWLGLERLTAGRFNGDAYDDVVAVEKSTGKLRLYPGTAAGSSWGASSIIDSGDWNALGAVVGGRFNRDAYDDLMAVEKSTGKVWLYPGTAGGGSFGSRVEVFGSGWAGSNELASLRFDQDGYDDLVAGEAATGQVWVYPGTTTGGQVWGDPTEFGPIS</sequence>
<dbReference type="SMART" id="SM00020">
    <property type="entry name" value="Tryp_SPc"/>
    <property type="match status" value="1"/>
</dbReference>
<evidence type="ECO:0000259" key="3">
    <source>
        <dbReference type="PROSITE" id="PS50240"/>
    </source>
</evidence>
<dbReference type="Pfam" id="PF13517">
    <property type="entry name" value="FG-GAP_3"/>
    <property type="match status" value="1"/>
</dbReference>
<comment type="caution">
    <text evidence="4">The sequence shown here is derived from an EMBL/GenBank/DDBJ whole genome shotgun (WGS) entry which is preliminary data.</text>
</comment>
<evidence type="ECO:0000256" key="2">
    <source>
        <dbReference type="SAM" id="SignalP"/>
    </source>
</evidence>
<dbReference type="InterPro" id="IPR009003">
    <property type="entry name" value="Peptidase_S1_PA"/>
</dbReference>
<feature type="signal peptide" evidence="2">
    <location>
        <begin position="1"/>
        <end position="24"/>
    </location>
</feature>
<organism evidence="4 5">
    <name type="scientific">Micromonospora parathelypteridis</name>
    <dbReference type="NCBI Taxonomy" id="1839617"/>
    <lineage>
        <taxon>Bacteria</taxon>
        <taxon>Bacillati</taxon>
        <taxon>Actinomycetota</taxon>
        <taxon>Actinomycetes</taxon>
        <taxon>Micromonosporales</taxon>
        <taxon>Micromonosporaceae</taxon>
        <taxon>Micromonospora</taxon>
    </lineage>
</organism>
<dbReference type="GO" id="GO:0004252">
    <property type="term" value="F:serine-type endopeptidase activity"/>
    <property type="evidence" value="ECO:0007669"/>
    <property type="project" value="InterPro"/>
</dbReference>
<dbReference type="InterPro" id="IPR043504">
    <property type="entry name" value="Peptidase_S1_PA_chymotrypsin"/>
</dbReference>
<dbReference type="SUPFAM" id="SSF50494">
    <property type="entry name" value="Trypsin-like serine proteases"/>
    <property type="match status" value="1"/>
</dbReference>
<feature type="domain" description="Peptidase S1" evidence="3">
    <location>
        <begin position="31"/>
        <end position="248"/>
    </location>
</feature>
<dbReference type="Pfam" id="PF00089">
    <property type="entry name" value="Trypsin"/>
    <property type="match status" value="1"/>
</dbReference>
<protein>
    <recommendedName>
        <fullName evidence="3">Peptidase S1 domain-containing protein</fullName>
    </recommendedName>
</protein>
<evidence type="ECO:0000256" key="1">
    <source>
        <dbReference type="ARBA" id="ARBA00022729"/>
    </source>
</evidence>
<dbReference type="InterPro" id="IPR001254">
    <property type="entry name" value="Trypsin_dom"/>
</dbReference>
<dbReference type="InterPro" id="IPR028994">
    <property type="entry name" value="Integrin_alpha_N"/>
</dbReference>
<dbReference type="InterPro" id="IPR013517">
    <property type="entry name" value="FG-GAP"/>
</dbReference>
<dbReference type="AlphaFoldDB" id="A0A840W6Z0"/>
<proteinExistence type="predicted"/>
<keyword evidence="1 2" id="KW-0732">Signal</keyword>
<keyword evidence="5" id="KW-1185">Reference proteome</keyword>
<dbReference type="PANTHER" id="PTHR44103">
    <property type="entry name" value="PROPROTEIN CONVERTASE P"/>
    <property type="match status" value="1"/>
</dbReference>